<name>A0A419VYM1_9BACT</name>
<comment type="caution">
    <text evidence="1">The sequence shown here is derived from an EMBL/GenBank/DDBJ whole genome shotgun (WGS) entry which is preliminary data.</text>
</comment>
<sequence length="56" mass="6463">MASRVPDSVTGAFVWEGESYDLKPWNTLELLFIYSFKYYKICPIDLALMQSAIGHF</sequence>
<dbReference type="EMBL" id="RAPN01000002">
    <property type="protein sequence ID" value="RKD88321.1"/>
    <property type="molecule type" value="Genomic_DNA"/>
</dbReference>
<dbReference type="Proteomes" id="UP000283387">
    <property type="component" value="Unassembled WGS sequence"/>
</dbReference>
<reference evidence="1 2" key="1">
    <citation type="submission" date="2018-09" db="EMBL/GenBank/DDBJ databases">
        <title>Genomic Encyclopedia of Archaeal and Bacterial Type Strains, Phase II (KMG-II): from individual species to whole genera.</title>
        <authorList>
            <person name="Goeker M."/>
        </authorList>
    </citation>
    <scope>NUCLEOTIDE SEQUENCE [LARGE SCALE GENOMIC DNA]</scope>
    <source>
        <strain evidence="1 2">DSM 27148</strain>
    </source>
</reference>
<protein>
    <submittedName>
        <fullName evidence="1">Uncharacterized protein</fullName>
    </submittedName>
</protein>
<dbReference type="AlphaFoldDB" id="A0A419VYM1"/>
<gene>
    <name evidence="1" type="ORF">BC643_3466</name>
</gene>
<organism evidence="1 2">
    <name type="scientific">Mangrovibacterium diazotrophicum</name>
    <dbReference type="NCBI Taxonomy" id="1261403"/>
    <lineage>
        <taxon>Bacteria</taxon>
        <taxon>Pseudomonadati</taxon>
        <taxon>Bacteroidota</taxon>
        <taxon>Bacteroidia</taxon>
        <taxon>Marinilabiliales</taxon>
        <taxon>Prolixibacteraceae</taxon>
        <taxon>Mangrovibacterium</taxon>
    </lineage>
</organism>
<proteinExistence type="predicted"/>
<keyword evidence="2" id="KW-1185">Reference proteome</keyword>
<evidence type="ECO:0000313" key="1">
    <source>
        <dbReference type="EMBL" id="RKD88321.1"/>
    </source>
</evidence>
<evidence type="ECO:0000313" key="2">
    <source>
        <dbReference type="Proteomes" id="UP000283387"/>
    </source>
</evidence>
<accession>A0A419VYM1</accession>